<protein>
    <submittedName>
        <fullName evidence="9">ABC transporter permease protein</fullName>
    </submittedName>
</protein>
<dbReference type="Pfam" id="PF00528">
    <property type="entry name" value="BPD_transp_1"/>
    <property type="match status" value="1"/>
</dbReference>
<organism evidence="9 10">
    <name type="scientific">Azospirillum baldaniorum</name>
    <dbReference type="NCBI Taxonomy" id="1064539"/>
    <lineage>
        <taxon>Bacteria</taxon>
        <taxon>Pseudomonadati</taxon>
        <taxon>Pseudomonadota</taxon>
        <taxon>Alphaproteobacteria</taxon>
        <taxon>Rhodospirillales</taxon>
        <taxon>Azospirillaceae</taxon>
        <taxon>Azospirillum</taxon>
    </lineage>
</organism>
<dbReference type="EMBL" id="HE577327">
    <property type="protein sequence ID" value="CCC99216.1"/>
    <property type="molecule type" value="Genomic_DNA"/>
</dbReference>
<dbReference type="AlphaFoldDB" id="A0A9P1JT06"/>
<keyword evidence="4 7" id="KW-0812">Transmembrane</keyword>
<dbReference type="PANTHER" id="PTHR30151">
    <property type="entry name" value="ALKANE SULFONATE ABC TRANSPORTER-RELATED, MEMBRANE SUBUNIT"/>
    <property type="match status" value="1"/>
</dbReference>
<dbReference type="GO" id="GO:0055085">
    <property type="term" value="P:transmembrane transport"/>
    <property type="evidence" value="ECO:0007669"/>
    <property type="project" value="InterPro"/>
</dbReference>
<evidence type="ECO:0000256" key="2">
    <source>
        <dbReference type="ARBA" id="ARBA00022448"/>
    </source>
</evidence>
<dbReference type="KEGG" id="abs:AZOBR_180286"/>
<feature type="transmembrane region" description="Helical" evidence="7">
    <location>
        <begin position="39"/>
        <end position="58"/>
    </location>
</feature>
<evidence type="ECO:0000313" key="10">
    <source>
        <dbReference type="Proteomes" id="UP000007319"/>
    </source>
</evidence>
<evidence type="ECO:0000256" key="6">
    <source>
        <dbReference type="ARBA" id="ARBA00023136"/>
    </source>
</evidence>
<proteinExistence type="predicted"/>
<keyword evidence="2" id="KW-0813">Transport</keyword>
<evidence type="ECO:0000256" key="1">
    <source>
        <dbReference type="ARBA" id="ARBA00004651"/>
    </source>
</evidence>
<dbReference type="GO" id="GO:0005886">
    <property type="term" value="C:plasma membrane"/>
    <property type="evidence" value="ECO:0007669"/>
    <property type="project" value="UniProtKB-SubCell"/>
</dbReference>
<reference evidence="9 10" key="1">
    <citation type="journal article" date="2011" name="PLoS Genet.">
        <title>Azospirillum genomes reveal transition of bacteria from aquatic to terrestrial environments.</title>
        <authorList>
            <person name="Wisniewski-Dye F."/>
            <person name="Borziak K."/>
            <person name="Khalsa-Moyers G."/>
            <person name="Alexandre G."/>
            <person name="Sukharnikov L.O."/>
            <person name="Wuichet K."/>
            <person name="Hurst G.B."/>
            <person name="McDonald W.H."/>
            <person name="Robertson J.S."/>
            <person name="Barbe V."/>
            <person name="Calteau A."/>
            <person name="Rouy Z."/>
            <person name="Mangenot S."/>
            <person name="Prigent-Combaret C."/>
            <person name="Normand P."/>
            <person name="Boyer M."/>
            <person name="Siguier P."/>
            <person name="Dessaux Y."/>
            <person name="Elmerich C."/>
            <person name="Condemine G."/>
            <person name="Krishnen G."/>
            <person name="Kennedy I."/>
            <person name="Paterson A.H."/>
            <person name="Gonzalez V."/>
            <person name="Mavingui P."/>
            <person name="Zhulin I.B."/>
        </authorList>
    </citation>
    <scope>NUCLEOTIDE SEQUENCE [LARGE SCALE GENOMIC DNA]</scope>
    <source>
        <strain evidence="9 10">Sp245</strain>
    </source>
</reference>
<evidence type="ECO:0000256" key="7">
    <source>
        <dbReference type="SAM" id="Phobius"/>
    </source>
</evidence>
<evidence type="ECO:0000256" key="5">
    <source>
        <dbReference type="ARBA" id="ARBA00022989"/>
    </source>
</evidence>
<evidence type="ECO:0000259" key="8">
    <source>
        <dbReference type="Pfam" id="PF00528"/>
    </source>
</evidence>
<dbReference type="InterPro" id="IPR000515">
    <property type="entry name" value="MetI-like"/>
</dbReference>
<dbReference type="RefSeq" id="WP_014241397.1">
    <property type="nucleotide sequence ID" value="NC_016617.1"/>
</dbReference>
<keyword evidence="3" id="KW-1003">Cell membrane</keyword>
<gene>
    <name evidence="9" type="ORF">AZOBR_180286</name>
</gene>
<accession>A0A9P1JT06</accession>
<comment type="subcellular location">
    <subcellularLocation>
        <location evidence="1">Cell membrane</location>
        <topology evidence="1">Multi-pass membrane protein</topology>
    </subcellularLocation>
</comment>
<keyword evidence="6 7" id="KW-0472">Membrane</keyword>
<keyword evidence="10" id="KW-1185">Reference proteome</keyword>
<keyword evidence="5 7" id="KW-1133">Transmembrane helix</keyword>
<dbReference type="Proteomes" id="UP000007319">
    <property type="component" value="Chromosome"/>
</dbReference>
<evidence type="ECO:0000256" key="3">
    <source>
        <dbReference type="ARBA" id="ARBA00022475"/>
    </source>
</evidence>
<evidence type="ECO:0000256" key="4">
    <source>
        <dbReference type="ARBA" id="ARBA00022692"/>
    </source>
</evidence>
<dbReference type="PANTHER" id="PTHR30151:SF38">
    <property type="entry name" value="ALIPHATIC SULFONATES TRANSPORT PERMEASE PROTEIN SSUC-RELATED"/>
    <property type="match status" value="1"/>
</dbReference>
<feature type="domain" description="ABC transmembrane type-1" evidence="8">
    <location>
        <begin position="1"/>
        <end position="67"/>
    </location>
</feature>
<name>A0A9P1JT06_9PROT</name>
<sequence length="73" mass="7996">MRLALSHAWIALVIVEMLASTEGIGYLTAWGRTLFQVDVVMAGMAVIGVVGLAMDAGLKRIERRLRRWSPAQA</sequence>
<evidence type="ECO:0000313" key="9">
    <source>
        <dbReference type="EMBL" id="CCC99216.1"/>
    </source>
</evidence>